<evidence type="ECO:0000313" key="2">
    <source>
        <dbReference type="EMBL" id="KAG7160791.1"/>
    </source>
</evidence>
<gene>
    <name evidence="2" type="ORF">Hamer_G023494</name>
</gene>
<keyword evidence="3" id="KW-1185">Reference proteome</keyword>
<feature type="region of interest" description="Disordered" evidence="1">
    <location>
        <begin position="58"/>
        <end position="80"/>
    </location>
</feature>
<dbReference type="Proteomes" id="UP000747542">
    <property type="component" value="Unassembled WGS sequence"/>
</dbReference>
<sequence length="80" mass="8381">MCTEYSWQLCLSAYPEPCLQPPHGNQGGPEVAMIGSPITGNVLGIVSVTSQRNVLMATEDNSVDDGPRGLSGQPGNPPGW</sequence>
<comment type="caution">
    <text evidence="2">The sequence shown here is derived from an EMBL/GenBank/DDBJ whole genome shotgun (WGS) entry which is preliminary data.</text>
</comment>
<evidence type="ECO:0000313" key="3">
    <source>
        <dbReference type="Proteomes" id="UP000747542"/>
    </source>
</evidence>
<organism evidence="2 3">
    <name type="scientific">Homarus americanus</name>
    <name type="common">American lobster</name>
    <dbReference type="NCBI Taxonomy" id="6706"/>
    <lineage>
        <taxon>Eukaryota</taxon>
        <taxon>Metazoa</taxon>
        <taxon>Ecdysozoa</taxon>
        <taxon>Arthropoda</taxon>
        <taxon>Crustacea</taxon>
        <taxon>Multicrustacea</taxon>
        <taxon>Malacostraca</taxon>
        <taxon>Eumalacostraca</taxon>
        <taxon>Eucarida</taxon>
        <taxon>Decapoda</taxon>
        <taxon>Pleocyemata</taxon>
        <taxon>Astacidea</taxon>
        <taxon>Nephropoidea</taxon>
        <taxon>Nephropidae</taxon>
        <taxon>Homarus</taxon>
    </lineage>
</organism>
<reference evidence="2" key="1">
    <citation type="journal article" date="2021" name="Sci. Adv.">
        <title>The American lobster genome reveals insights on longevity, neural, and immune adaptations.</title>
        <authorList>
            <person name="Polinski J.M."/>
            <person name="Zimin A.V."/>
            <person name="Clark K.F."/>
            <person name="Kohn A.B."/>
            <person name="Sadowski N."/>
            <person name="Timp W."/>
            <person name="Ptitsyn A."/>
            <person name="Khanna P."/>
            <person name="Romanova D.Y."/>
            <person name="Williams P."/>
            <person name="Greenwood S.J."/>
            <person name="Moroz L.L."/>
            <person name="Walt D.R."/>
            <person name="Bodnar A.G."/>
        </authorList>
    </citation>
    <scope>NUCLEOTIDE SEQUENCE</scope>
    <source>
        <strain evidence="2">GMGI-L3</strain>
    </source>
</reference>
<protein>
    <submittedName>
        <fullName evidence="2">Uncharacterized protein</fullName>
    </submittedName>
</protein>
<name>A0A8J5MRD4_HOMAM</name>
<dbReference type="AlphaFoldDB" id="A0A8J5MRD4"/>
<evidence type="ECO:0000256" key="1">
    <source>
        <dbReference type="SAM" id="MobiDB-lite"/>
    </source>
</evidence>
<accession>A0A8J5MRD4</accession>
<proteinExistence type="predicted"/>
<dbReference type="EMBL" id="JAHLQT010030714">
    <property type="protein sequence ID" value="KAG7160791.1"/>
    <property type="molecule type" value="Genomic_DNA"/>
</dbReference>